<proteinExistence type="predicted"/>
<accession>A0AAD1DSM3</accession>
<dbReference type="Proteomes" id="UP000278288">
    <property type="component" value="Chromosome"/>
</dbReference>
<reference evidence="2 3" key="1">
    <citation type="submission" date="2018-11" db="EMBL/GenBank/DDBJ databases">
        <title>Proposal to divide the Flavobacteriaceae and reorganize its genera based on Amino Acid Identity values calculated from whole genome sequences.</title>
        <authorList>
            <person name="Nicholson A.C."/>
            <person name="Gulvik C.A."/>
            <person name="Whitney A.M."/>
            <person name="Humrighouse B.W."/>
            <person name="Bell M."/>
            <person name="Holmes B."/>
            <person name="Steigerwalt A.G."/>
            <person name="Villarma A."/>
            <person name="Sheth M."/>
            <person name="Batra D."/>
            <person name="Pryor J."/>
            <person name="Bernardet J.-F."/>
            <person name="Hugo C."/>
            <person name="Kampfer P."/>
            <person name="Newman J."/>
            <person name="McQuiston J.R."/>
        </authorList>
    </citation>
    <scope>NUCLEOTIDE SEQUENCE [LARGE SCALE GENOMIC DNA]</scope>
    <source>
        <strain evidence="2 3">G0041</strain>
    </source>
</reference>
<dbReference type="KEGG" id="cnk:EG343_19620"/>
<evidence type="ECO:0000313" key="3">
    <source>
        <dbReference type="Proteomes" id="UP000278288"/>
    </source>
</evidence>
<dbReference type="EMBL" id="CP033923">
    <property type="protein sequence ID" value="AZA92645.1"/>
    <property type="molecule type" value="Genomic_DNA"/>
</dbReference>
<feature type="chain" id="PRO_5042198299" evidence="1">
    <location>
        <begin position="19"/>
        <end position="475"/>
    </location>
</feature>
<evidence type="ECO:0000313" key="2">
    <source>
        <dbReference type="EMBL" id="AZA92645.1"/>
    </source>
</evidence>
<protein>
    <submittedName>
        <fullName evidence="2">Uncharacterized protein</fullName>
    </submittedName>
</protein>
<organism evidence="2 3">
    <name type="scientific">Chryseobacterium nakagawai</name>
    <dbReference type="NCBI Taxonomy" id="1241982"/>
    <lineage>
        <taxon>Bacteria</taxon>
        <taxon>Pseudomonadati</taxon>
        <taxon>Bacteroidota</taxon>
        <taxon>Flavobacteriia</taxon>
        <taxon>Flavobacteriales</taxon>
        <taxon>Weeksellaceae</taxon>
        <taxon>Chryseobacterium group</taxon>
        <taxon>Chryseobacterium</taxon>
    </lineage>
</organism>
<dbReference type="AlphaFoldDB" id="A0AAD1DSM3"/>
<feature type="signal peptide" evidence="1">
    <location>
        <begin position="1"/>
        <end position="18"/>
    </location>
</feature>
<keyword evidence="3" id="KW-1185">Reference proteome</keyword>
<keyword evidence="1" id="KW-0732">Signal</keyword>
<name>A0AAD1DSM3_CHRNA</name>
<dbReference type="RefSeq" id="WP_123859350.1">
    <property type="nucleotide sequence ID" value="NZ_CP033923.1"/>
</dbReference>
<gene>
    <name evidence="2" type="ORF">EG343_19620</name>
</gene>
<sequence length="475" mass="55183">MKRTFSLIALLIVFLVCAQVSDQTASLINPLKKLKSFSILDEEKIRDIEKQLYKEADTKELCFLAEKGSNVYIKATAINVLSEKDNSKLLDIFNKHIFSKEKIVRTTSCLSSDYLLSTHIFEAILNRSKLSEDDKETLKQRMLFEVLDHKPVNRELLEVISLEAPKSEEMYSRLRKLVVEMRSDVLLAIIAEYKKPQDIELIKSFGKDAYFAIEAFPDPQFLPFMKENVKDSKDFPFMFALSNFCSEEAKEIVIKAIEHNKKENLKNDCGNACLSTIYQQVYKEKCTLYYPLLANLWLTDKIISFDILEYYEMTHTKKEVEKFLSEGFLKPGEAEIMAFNEYNLDDNLDNLTGELTFDPTLRLIKLLEKTKKISDTLYDKAVRNSLENIDGLYLDSFISELKDNSVILNNKDILIESVKVNKKINDLRFMIKGIETLNDNDLYNNCITIISQRKIDFLGKEAKEYEEFLEDHKFK</sequence>
<evidence type="ECO:0000256" key="1">
    <source>
        <dbReference type="SAM" id="SignalP"/>
    </source>
</evidence>